<evidence type="ECO:0000256" key="9">
    <source>
        <dbReference type="SAM" id="Coils"/>
    </source>
</evidence>
<evidence type="ECO:0000256" key="5">
    <source>
        <dbReference type="ARBA" id="ARBA00022728"/>
    </source>
</evidence>
<evidence type="ECO:0000313" key="11">
    <source>
        <dbReference type="Proteomes" id="UP000422736"/>
    </source>
</evidence>
<keyword evidence="6 8" id="KW-0508">mRNA splicing</keyword>
<dbReference type="EMBL" id="CP015055">
    <property type="protein sequence ID" value="QGN14697.1"/>
    <property type="molecule type" value="Genomic_DNA"/>
</dbReference>
<keyword evidence="5 8" id="KW-0747">Spliceosome</keyword>
<keyword evidence="4 8" id="KW-0507">mRNA processing</keyword>
<comment type="subcellular location">
    <subcellularLocation>
        <location evidence="1 8">Nucleus</location>
    </subcellularLocation>
</comment>
<proteinExistence type="inferred from homology"/>
<evidence type="ECO:0000313" key="10">
    <source>
        <dbReference type="EMBL" id="QGN14697.1"/>
    </source>
</evidence>
<comment type="similarity">
    <text evidence="2 8">Belongs to the SYF2 family.</text>
</comment>
<name>A0ABX6ESI4_KLUMA</name>
<evidence type="ECO:0000256" key="4">
    <source>
        <dbReference type="ARBA" id="ARBA00022664"/>
    </source>
</evidence>
<organism evidence="10 11">
    <name type="scientific">Kluyveromyces marxianus</name>
    <name type="common">Yeast</name>
    <name type="synonym">Candida kefyr</name>
    <dbReference type="NCBI Taxonomy" id="4911"/>
    <lineage>
        <taxon>Eukaryota</taxon>
        <taxon>Fungi</taxon>
        <taxon>Dikarya</taxon>
        <taxon>Ascomycota</taxon>
        <taxon>Saccharomycotina</taxon>
        <taxon>Saccharomycetes</taxon>
        <taxon>Saccharomycetales</taxon>
        <taxon>Saccharomycetaceae</taxon>
        <taxon>Kluyveromyces</taxon>
    </lineage>
</organism>
<sequence>MSSKYIEGTLPTGRQGLLDQYHIDMSEIDELERKLKQLQKQKKDVLLRNQKALLADKKQNSGQRVHGVVDTEESIKSQNKRYQLGNLSESAINYSIREYEEWETRTHHSRNNRAVMGDFQSIAKNSYKKEVQNLPKGTAHELQGTITEKGTVVVEDNPELIDNIAKSLNEQAKKRYMVRKQKLEKQNKVDINDGFVNDSNKRFNLKLKDELNK</sequence>
<reference evidence="10 11" key="1">
    <citation type="submission" date="2016-03" db="EMBL/GenBank/DDBJ databases">
        <title>How can Kluyveromyces marxianus grow so fast - potential evolutionary course in Saccharomyces Complex revealed by comparative genomics.</title>
        <authorList>
            <person name="Mo W."/>
            <person name="Lu W."/>
            <person name="Yang X."/>
            <person name="Qi J."/>
            <person name="Lv H."/>
        </authorList>
    </citation>
    <scope>NUCLEOTIDE SEQUENCE [LARGE SCALE GENOMIC DNA]</scope>
    <source>
        <strain evidence="10 11">FIM1</strain>
    </source>
</reference>
<evidence type="ECO:0000256" key="2">
    <source>
        <dbReference type="ARBA" id="ARBA00010028"/>
    </source>
</evidence>
<evidence type="ECO:0000256" key="6">
    <source>
        <dbReference type="ARBA" id="ARBA00023187"/>
    </source>
</evidence>
<dbReference type="Proteomes" id="UP000422736">
    <property type="component" value="Chromosome 2"/>
</dbReference>
<comment type="subunit">
    <text evidence="8">May be part of a spliceosome complex.</text>
</comment>
<evidence type="ECO:0000256" key="1">
    <source>
        <dbReference type="ARBA" id="ARBA00004123"/>
    </source>
</evidence>
<feature type="coiled-coil region" evidence="9">
    <location>
        <begin position="21"/>
        <end position="55"/>
    </location>
</feature>
<dbReference type="Pfam" id="PF08231">
    <property type="entry name" value="SYF2"/>
    <property type="match status" value="1"/>
</dbReference>
<evidence type="ECO:0000256" key="3">
    <source>
        <dbReference type="ARBA" id="ARBA00014745"/>
    </source>
</evidence>
<evidence type="ECO:0000256" key="7">
    <source>
        <dbReference type="ARBA" id="ARBA00023242"/>
    </source>
</evidence>
<gene>
    <name evidence="10" type="primary">SYF2</name>
    <name evidence="10" type="ORF">FIM1_1364</name>
</gene>
<dbReference type="InterPro" id="IPR013260">
    <property type="entry name" value="mRNA_splic_SYF2"/>
</dbReference>
<keyword evidence="7 8" id="KW-0539">Nucleus</keyword>
<keyword evidence="11" id="KW-1185">Reference proteome</keyword>
<evidence type="ECO:0000256" key="8">
    <source>
        <dbReference type="RuleBase" id="RU367148"/>
    </source>
</evidence>
<comment type="function">
    <text evidence="8">Involved in pre-mRNA splicing.</text>
</comment>
<keyword evidence="9" id="KW-0175">Coiled coil</keyword>
<protein>
    <recommendedName>
        <fullName evidence="3 8">Pre-mRNA-splicing factor SYF2</fullName>
    </recommendedName>
</protein>
<accession>A0ABX6ESI4</accession>